<evidence type="ECO:0000256" key="4">
    <source>
        <dbReference type="ARBA" id="ARBA00022777"/>
    </source>
</evidence>
<dbReference type="GO" id="GO:0005524">
    <property type="term" value="F:ATP binding"/>
    <property type="evidence" value="ECO:0007669"/>
    <property type="project" value="InterPro"/>
</dbReference>
<evidence type="ECO:0000256" key="1">
    <source>
        <dbReference type="ARBA" id="ARBA00022527"/>
    </source>
</evidence>
<dbReference type="PANTHER" id="PTHR31756">
    <property type="entry name" value="PYRUVATE, PHOSPHATE DIKINASE REGULATORY PROTEIN 1, CHLOROPLASTIC"/>
    <property type="match status" value="1"/>
</dbReference>
<dbReference type="EMBL" id="CP046640">
    <property type="protein sequence ID" value="QTL97220.1"/>
    <property type="molecule type" value="Genomic_DNA"/>
</dbReference>
<keyword evidence="5" id="KW-0670">Pyruvate</keyword>
<keyword evidence="3" id="KW-0547">Nucleotide-binding</keyword>
<protein>
    <submittedName>
        <fullName evidence="5">Pyruvate, phosphate dikinase/phosphoenolpyruvate synthase regulator</fullName>
    </submittedName>
</protein>
<keyword evidence="4" id="KW-0418">Kinase</keyword>
<dbReference type="InterPro" id="IPR005177">
    <property type="entry name" value="Kinase-pyrophosphorylase"/>
</dbReference>
<dbReference type="AlphaFoldDB" id="A0A8A7K7Q3"/>
<dbReference type="Proteomes" id="UP000665020">
    <property type="component" value="Chromosome"/>
</dbReference>
<dbReference type="RefSeq" id="WP_230868866.1">
    <property type="nucleotide sequence ID" value="NZ_CP046640.1"/>
</dbReference>
<evidence type="ECO:0000313" key="5">
    <source>
        <dbReference type="EMBL" id="QTL97220.1"/>
    </source>
</evidence>
<keyword evidence="6" id="KW-1185">Reference proteome</keyword>
<evidence type="ECO:0000256" key="3">
    <source>
        <dbReference type="ARBA" id="ARBA00022741"/>
    </source>
</evidence>
<accession>A0A8A7K7Q3</accession>
<evidence type="ECO:0000256" key="2">
    <source>
        <dbReference type="ARBA" id="ARBA00022679"/>
    </source>
</evidence>
<dbReference type="GO" id="GO:0004674">
    <property type="term" value="F:protein serine/threonine kinase activity"/>
    <property type="evidence" value="ECO:0007669"/>
    <property type="project" value="UniProtKB-KW"/>
</dbReference>
<organism evidence="5 6">
    <name type="scientific">Iocasia fonsfrigidae</name>
    <dbReference type="NCBI Taxonomy" id="2682810"/>
    <lineage>
        <taxon>Bacteria</taxon>
        <taxon>Bacillati</taxon>
        <taxon>Bacillota</taxon>
        <taxon>Clostridia</taxon>
        <taxon>Halanaerobiales</taxon>
        <taxon>Halanaerobiaceae</taxon>
        <taxon>Iocasia</taxon>
    </lineage>
</organism>
<keyword evidence="2" id="KW-0808">Transferase</keyword>
<dbReference type="PANTHER" id="PTHR31756:SF3">
    <property type="entry name" value="PYRUVATE, PHOSPHATE DIKINASE REGULATORY PROTEIN 1, CHLOROPLASTIC"/>
    <property type="match status" value="1"/>
</dbReference>
<gene>
    <name evidence="5" type="primary">ppsR</name>
    <name evidence="5" type="ORF">GM661_04125</name>
</gene>
<dbReference type="Pfam" id="PF03618">
    <property type="entry name" value="Kinase-PPPase"/>
    <property type="match status" value="1"/>
</dbReference>
<name>A0A8A7K7Q3_9FIRM</name>
<sequence length="269" mass="30689">MTESTDNITIYTISDFTGKTVNTVVKSVMIQFDLAAASIKKFNNVCSLEKLSGIIEQAREEENPILVYTLVLPELCQYLEDRAAEYNLLAIDIIGPYLNQFSEIIDRQPQLEIGLSYQIDHEVFQRIECIDFSVRCDDGRDLNKLTEADFIIIGVSRTSKTPLSMYLAHQQYRVATISLSPEVIVPAELYEIPTEKIIGLSIDPRVLQKIRSYRVELMDFSSEIDYVKLPRIKEEIAYANQVMDEVASKIIDVSYKSVEEIAVEILRTE</sequence>
<dbReference type="NCBIfam" id="NF003742">
    <property type="entry name" value="PRK05339.1"/>
    <property type="match status" value="1"/>
</dbReference>
<evidence type="ECO:0000313" key="6">
    <source>
        <dbReference type="Proteomes" id="UP000665020"/>
    </source>
</evidence>
<dbReference type="KEGG" id="ifn:GM661_04125"/>
<keyword evidence="1" id="KW-0723">Serine/threonine-protein kinase</keyword>
<reference evidence="5" key="1">
    <citation type="submission" date="2019-12" db="EMBL/GenBank/DDBJ databases">
        <authorList>
            <person name="zhang j."/>
            <person name="sun C.M."/>
        </authorList>
    </citation>
    <scope>NUCLEOTIDE SEQUENCE</scope>
    <source>
        <strain evidence="5">NS-1</strain>
    </source>
</reference>
<proteinExistence type="predicted"/>